<dbReference type="SMART" id="SM00855">
    <property type="entry name" value="PGAM"/>
    <property type="match status" value="1"/>
</dbReference>
<evidence type="ECO:0000313" key="3">
    <source>
        <dbReference type="EMBL" id="OCG73106.1"/>
    </source>
</evidence>
<dbReference type="EMBL" id="LXMD01000027">
    <property type="protein sequence ID" value="OCG73106.1"/>
    <property type="molecule type" value="Genomic_DNA"/>
</dbReference>
<keyword evidence="2" id="KW-0413">Isomerase</keyword>
<dbReference type="Proteomes" id="UP000093355">
    <property type="component" value="Unassembled WGS sequence"/>
</dbReference>
<evidence type="ECO:0000313" key="4">
    <source>
        <dbReference type="Proteomes" id="UP000093355"/>
    </source>
</evidence>
<dbReference type="STRING" id="904291.A7J15_09155"/>
<dbReference type="CDD" id="cd07067">
    <property type="entry name" value="HP_PGM_like"/>
    <property type="match status" value="1"/>
</dbReference>
<name>A0A1B9N948_9MICO</name>
<dbReference type="InterPro" id="IPR050275">
    <property type="entry name" value="PGM_Phosphatase"/>
</dbReference>
<protein>
    <submittedName>
        <fullName evidence="3">Uncharacterized protein</fullName>
    </submittedName>
</protein>
<dbReference type="OrthoDB" id="4697614at2"/>
<evidence type="ECO:0000256" key="2">
    <source>
        <dbReference type="ARBA" id="ARBA00023235"/>
    </source>
</evidence>
<dbReference type="Gene3D" id="3.40.50.1240">
    <property type="entry name" value="Phosphoglycerate mutase-like"/>
    <property type="match status" value="1"/>
</dbReference>
<gene>
    <name evidence="3" type="ORF">A7J15_09155</name>
</gene>
<dbReference type="RefSeq" id="WP_067027183.1">
    <property type="nucleotide sequence ID" value="NZ_CP038256.1"/>
</dbReference>
<dbReference type="Pfam" id="PF00300">
    <property type="entry name" value="His_Phos_1"/>
    <property type="match status" value="1"/>
</dbReference>
<proteinExistence type="predicted"/>
<dbReference type="PROSITE" id="PS00175">
    <property type="entry name" value="PG_MUTASE"/>
    <property type="match status" value="1"/>
</dbReference>
<sequence length="187" mass="20074">MTLITLVRHGQTDWNLEGRIQGSTDVPLNDTGRRQAREAAERLRDDDYSLAVTSPLSRAVETAEIIAGALGLGAPERIAGLAERVYGDAEGASVDQLSLLFPHTIPGAEPEADVVTRIRATLRDLAMRFPDERIVAASHGGVIGRLLRDLHGGEMPVPGGRVTNGSIWRFEVTPESLAFDGSVLLAD</sequence>
<evidence type="ECO:0000256" key="1">
    <source>
        <dbReference type="ARBA" id="ARBA00023152"/>
    </source>
</evidence>
<dbReference type="SUPFAM" id="SSF53254">
    <property type="entry name" value="Phosphoglycerate mutase-like"/>
    <property type="match status" value="1"/>
</dbReference>
<dbReference type="InterPro" id="IPR001345">
    <property type="entry name" value="PG/BPGM_mutase_AS"/>
</dbReference>
<dbReference type="InterPro" id="IPR013078">
    <property type="entry name" value="His_Pase_superF_clade-1"/>
</dbReference>
<dbReference type="GO" id="GO:0016791">
    <property type="term" value="F:phosphatase activity"/>
    <property type="evidence" value="ECO:0007669"/>
    <property type="project" value="TreeGrafter"/>
</dbReference>
<comment type="caution">
    <text evidence="3">The sequence shown here is derived from an EMBL/GenBank/DDBJ whole genome shotgun (WGS) entry which is preliminary data.</text>
</comment>
<dbReference type="PANTHER" id="PTHR48100:SF1">
    <property type="entry name" value="HISTIDINE PHOSPHATASE FAMILY PROTEIN-RELATED"/>
    <property type="match status" value="1"/>
</dbReference>
<organism evidence="3 4">
    <name type="scientific">Microbacterium sediminis</name>
    <dbReference type="NCBI Taxonomy" id="904291"/>
    <lineage>
        <taxon>Bacteria</taxon>
        <taxon>Bacillati</taxon>
        <taxon>Actinomycetota</taxon>
        <taxon>Actinomycetes</taxon>
        <taxon>Micrococcales</taxon>
        <taxon>Microbacteriaceae</taxon>
        <taxon>Microbacterium</taxon>
    </lineage>
</organism>
<dbReference type="GO" id="GO:0005737">
    <property type="term" value="C:cytoplasm"/>
    <property type="evidence" value="ECO:0007669"/>
    <property type="project" value="TreeGrafter"/>
</dbReference>
<dbReference type="InterPro" id="IPR029033">
    <property type="entry name" value="His_PPase_superfam"/>
</dbReference>
<dbReference type="PANTHER" id="PTHR48100">
    <property type="entry name" value="BROAD-SPECIFICITY PHOSPHATASE YOR283W-RELATED"/>
    <property type="match status" value="1"/>
</dbReference>
<accession>A0A1B9N948</accession>
<reference evidence="3 4" key="1">
    <citation type="submission" date="2016-05" db="EMBL/GenBank/DDBJ databases">
        <authorList>
            <person name="Lavstsen T."/>
            <person name="Jespersen J.S."/>
        </authorList>
    </citation>
    <scope>NUCLEOTIDE SEQUENCE [LARGE SCALE GENOMIC DNA]</scope>
    <source>
        <strain evidence="3 4">YLB-01</strain>
    </source>
</reference>
<keyword evidence="4" id="KW-1185">Reference proteome</keyword>
<dbReference type="AlphaFoldDB" id="A0A1B9N948"/>
<keyword evidence="1" id="KW-0324">Glycolysis</keyword>